<accession>A0ABT3A7A8</accession>
<protein>
    <submittedName>
        <fullName evidence="2">PEP-CTERM sorting domain-containing protein</fullName>
    </submittedName>
</protein>
<sequence>MRALRIVRNMLFFAFAFVSSQSVHAALLVWDIAFEVNYVADNSNDYWNKSVSVGDIVHATFSYRPSTPQISDNGYVTTYKDDNIFFDMPAFTSASWLNNLDADIDTVDQTSREIIDIDSSWFDAAGPIFYESLSVGFLHNGGQYTSLPVNWHLRPIEDIDFSYSRDLDNSNFDSEIYISGQAVSISFRQIPEPSVFVLMLLGACGLLASKRLRK</sequence>
<dbReference type="EMBL" id="JAOWKX010000003">
    <property type="protein sequence ID" value="MCV2884495.1"/>
    <property type="molecule type" value="Genomic_DNA"/>
</dbReference>
<keyword evidence="1" id="KW-0732">Signal</keyword>
<dbReference type="NCBIfam" id="TIGR02595">
    <property type="entry name" value="PEP_CTERM"/>
    <property type="match status" value="1"/>
</dbReference>
<feature type="signal peptide" evidence="1">
    <location>
        <begin position="1"/>
        <end position="25"/>
    </location>
</feature>
<name>A0ABT3A7A8_9ALTE</name>
<evidence type="ECO:0000313" key="3">
    <source>
        <dbReference type="Proteomes" id="UP001652504"/>
    </source>
</evidence>
<dbReference type="Proteomes" id="UP001652504">
    <property type="component" value="Unassembled WGS sequence"/>
</dbReference>
<organism evidence="2 3">
    <name type="scientific">Fluctibacter corallii</name>
    <dbReference type="NCBI Taxonomy" id="2984329"/>
    <lineage>
        <taxon>Bacteria</taxon>
        <taxon>Pseudomonadati</taxon>
        <taxon>Pseudomonadota</taxon>
        <taxon>Gammaproteobacteria</taxon>
        <taxon>Alteromonadales</taxon>
        <taxon>Alteromonadaceae</taxon>
        <taxon>Fluctibacter</taxon>
    </lineage>
</organism>
<reference evidence="2 3" key="1">
    <citation type="submission" date="2022-10" db="EMBL/GenBank/DDBJ databases">
        <title>Aestuariibacter sp. AA17 isolated from Montipora capitata coral fragment.</title>
        <authorList>
            <person name="Emsley S.A."/>
            <person name="Pfannmuller K.M."/>
            <person name="Loughran R.M."/>
            <person name="Shlafstein M."/>
            <person name="Papke E."/>
            <person name="Saw J.H."/>
            <person name="Ushijima B."/>
            <person name="Videau P."/>
        </authorList>
    </citation>
    <scope>NUCLEOTIDE SEQUENCE [LARGE SCALE GENOMIC DNA]</scope>
    <source>
        <strain evidence="2 3">AA17</strain>
    </source>
</reference>
<proteinExistence type="predicted"/>
<comment type="caution">
    <text evidence="2">The sequence shown here is derived from an EMBL/GenBank/DDBJ whole genome shotgun (WGS) entry which is preliminary data.</text>
</comment>
<keyword evidence="3" id="KW-1185">Reference proteome</keyword>
<dbReference type="RefSeq" id="WP_263711766.1">
    <property type="nucleotide sequence ID" value="NZ_JAOWKX010000003.1"/>
</dbReference>
<evidence type="ECO:0000256" key="1">
    <source>
        <dbReference type="SAM" id="SignalP"/>
    </source>
</evidence>
<gene>
    <name evidence="2" type="ORF">OE749_07300</name>
</gene>
<evidence type="ECO:0000313" key="2">
    <source>
        <dbReference type="EMBL" id="MCV2884495.1"/>
    </source>
</evidence>
<feature type="chain" id="PRO_5046428872" evidence="1">
    <location>
        <begin position="26"/>
        <end position="214"/>
    </location>
</feature>
<dbReference type="InterPro" id="IPR013424">
    <property type="entry name" value="Ice-binding_C"/>
</dbReference>